<dbReference type="EMBL" id="RAWG01000373">
    <property type="protein sequence ID" value="RKH33485.1"/>
    <property type="molecule type" value="Genomic_DNA"/>
</dbReference>
<reference evidence="3" key="1">
    <citation type="submission" date="2018-09" db="EMBL/GenBank/DDBJ databases">
        <authorList>
            <person name="Livingstone P.G."/>
            <person name="Whitworth D.E."/>
        </authorList>
    </citation>
    <scope>NUCLEOTIDE SEQUENCE [LARGE SCALE GENOMIC DNA]</scope>
    <source>
        <strain evidence="3">CA040B</strain>
    </source>
</reference>
<keyword evidence="3" id="KW-1185">Reference proteome</keyword>
<feature type="compositionally biased region" description="Low complexity" evidence="1">
    <location>
        <begin position="47"/>
        <end position="64"/>
    </location>
</feature>
<comment type="caution">
    <text evidence="2">The sequence shown here is derived from an EMBL/GenBank/DDBJ whole genome shotgun (WGS) entry which is preliminary data.</text>
</comment>
<dbReference type="OrthoDB" id="5503686at2"/>
<name>A0A3A8MXL7_9BACT</name>
<feature type="region of interest" description="Disordered" evidence="1">
    <location>
        <begin position="44"/>
        <end position="87"/>
    </location>
</feature>
<evidence type="ECO:0008006" key="4">
    <source>
        <dbReference type="Google" id="ProtNLM"/>
    </source>
</evidence>
<organism evidence="2 3">
    <name type="scientific">Corallococcus sicarius</name>
    <dbReference type="NCBI Taxonomy" id="2316726"/>
    <lineage>
        <taxon>Bacteria</taxon>
        <taxon>Pseudomonadati</taxon>
        <taxon>Myxococcota</taxon>
        <taxon>Myxococcia</taxon>
        <taxon>Myxococcales</taxon>
        <taxon>Cystobacterineae</taxon>
        <taxon>Myxococcaceae</taxon>
        <taxon>Corallococcus</taxon>
    </lineage>
</organism>
<evidence type="ECO:0000256" key="1">
    <source>
        <dbReference type="SAM" id="MobiDB-lite"/>
    </source>
</evidence>
<evidence type="ECO:0000313" key="3">
    <source>
        <dbReference type="Proteomes" id="UP000273405"/>
    </source>
</evidence>
<feature type="compositionally biased region" description="Gly residues" evidence="1">
    <location>
        <begin position="65"/>
        <end position="78"/>
    </location>
</feature>
<proteinExistence type="predicted"/>
<evidence type="ECO:0000313" key="2">
    <source>
        <dbReference type="EMBL" id="RKH33485.1"/>
    </source>
</evidence>
<feature type="compositionally biased region" description="Low complexity" evidence="1">
    <location>
        <begin position="1"/>
        <end position="16"/>
    </location>
</feature>
<feature type="region of interest" description="Disordered" evidence="1">
    <location>
        <begin position="1"/>
        <end position="20"/>
    </location>
</feature>
<accession>A0A3A8MXL7</accession>
<gene>
    <name evidence="2" type="ORF">D7X12_35960</name>
</gene>
<dbReference type="AlphaFoldDB" id="A0A3A8MXL7"/>
<sequence>MPPDSSAPSASSGEGPSRWRRPLLAVGGGLVVLLTGAALLSRGAGDGAEPARAAASKDGSQGTLSRGGGGGGSGGGSQEGAEADAAPRRFESGTCWRDLERFNEQVTLGTFREWAAPLLASRDGVVRAYLKERLTELIGNDAGRAQEVLGWARDAQGKEFQVFLSALRDSEAVQQPQVAAKLLASGLDATLEPGRRAGMLSALDTQKRLEPAALDTLANFAKDPGSGEAGWAATRSLARVMKKDFAQSGNAAPYLDKLLTIGTDSPDENIRYLAQSMPMHAAPVLDAASTERYSRILTSEGNEDGRDAAAHNLSLSQDKAKVLELFAQTFPREPSVCVRWALFRFSARVAGQEALPVMAKMAASDPRFQPQYRVFEQLYASGVLDFMRVWNSLPDQDPFGCMDKHD</sequence>
<dbReference type="Proteomes" id="UP000273405">
    <property type="component" value="Unassembled WGS sequence"/>
</dbReference>
<protein>
    <recommendedName>
        <fullName evidence="4">HEAT repeat domain-containing protein</fullName>
    </recommendedName>
</protein>